<proteinExistence type="inferred from homology"/>
<evidence type="ECO:0000256" key="1">
    <source>
        <dbReference type="ARBA" id="ARBA00004323"/>
    </source>
</evidence>
<dbReference type="OrthoDB" id="1924787at2759"/>
<organism evidence="7 8">
    <name type="scientific">Ceratodon purpureus</name>
    <name type="common">Fire moss</name>
    <name type="synonym">Dicranum purpureum</name>
    <dbReference type="NCBI Taxonomy" id="3225"/>
    <lineage>
        <taxon>Eukaryota</taxon>
        <taxon>Viridiplantae</taxon>
        <taxon>Streptophyta</taxon>
        <taxon>Embryophyta</taxon>
        <taxon>Bryophyta</taxon>
        <taxon>Bryophytina</taxon>
        <taxon>Bryopsida</taxon>
        <taxon>Dicranidae</taxon>
        <taxon>Pseudoditrichales</taxon>
        <taxon>Ditrichaceae</taxon>
        <taxon>Ceratodon</taxon>
    </lineage>
</organism>
<evidence type="ECO:0000256" key="3">
    <source>
        <dbReference type="ARBA" id="ARBA00022968"/>
    </source>
</evidence>
<feature type="domain" description="Exostosin GT47" evidence="6">
    <location>
        <begin position="128"/>
        <end position="446"/>
    </location>
</feature>
<keyword evidence="4" id="KW-0333">Golgi apparatus</keyword>
<evidence type="ECO:0000313" key="8">
    <source>
        <dbReference type="Proteomes" id="UP000822688"/>
    </source>
</evidence>
<evidence type="ECO:0000256" key="5">
    <source>
        <dbReference type="SAM" id="Phobius"/>
    </source>
</evidence>
<keyword evidence="3" id="KW-0735">Signal-anchor</keyword>
<feature type="transmembrane region" description="Helical" evidence="5">
    <location>
        <begin position="35"/>
        <end position="56"/>
    </location>
</feature>
<name>A0A8T0GZW5_CERPU</name>
<accession>A0A8T0GZW5</accession>
<comment type="similarity">
    <text evidence="2">Belongs to the glycosyltransferase 47 family.</text>
</comment>
<gene>
    <name evidence="7" type="ORF">KC19_9G147600</name>
</gene>
<dbReference type="Proteomes" id="UP000822688">
    <property type="component" value="Chromosome 9"/>
</dbReference>
<protein>
    <recommendedName>
        <fullName evidence="6">Exostosin GT47 domain-containing protein</fullName>
    </recommendedName>
</protein>
<evidence type="ECO:0000259" key="6">
    <source>
        <dbReference type="Pfam" id="PF03016"/>
    </source>
</evidence>
<keyword evidence="5" id="KW-0812">Transmembrane</keyword>
<keyword evidence="5" id="KW-0472">Membrane</keyword>
<dbReference type="InterPro" id="IPR040911">
    <property type="entry name" value="Exostosin_GT47"/>
</dbReference>
<keyword evidence="8" id="KW-1185">Reference proteome</keyword>
<reference evidence="7" key="1">
    <citation type="submission" date="2020-06" db="EMBL/GenBank/DDBJ databases">
        <title>WGS assembly of Ceratodon purpureus strain R40.</title>
        <authorList>
            <person name="Carey S.B."/>
            <person name="Jenkins J."/>
            <person name="Shu S."/>
            <person name="Lovell J.T."/>
            <person name="Sreedasyam A."/>
            <person name="Maumus F."/>
            <person name="Tiley G.P."/>
            <person name="Fernandez-Pozo N."/>
            <person name="Barry K."/>
            <person name="Chen C."/>
            <person name="Wang M."/>
            <person name="Lipzen A."/>
            <person name="Daum C."/>
            <person name="Saski C.A."/>
            <person name="Payton A.C."/>
            <person name="Mcbreen J.C."/>
            <person name="Conrad R.E."/>
            <person name="Kollar L.M."/>
            <person name="Olsson S."/>
            <person name="Huttunen S."/>
            <person name="Landis J.B."/>
            <person name="Wickett N.J."/>
            <person name="Johnson M.G."/>
            <person name="Rensing S.A."/>
            <person name="Grimwood J."/>
            <person name="Schmutz J."/>
            <person name="Mcdaniel S.F."/>
        </authorList>
    </citation>
    <scope>NUCLEOTIDE SEQUENCE</scope>
    <source>
        <strain evidence="7">R40</strain>
    </source>
</reference>
<dbReference type="EMBL" id="CM026430">
    <property type="protein sequence ID" value="KAG0562452.1"/>
    <property type="molecule type" value="Genomic_DNA"/>
</dbReference>
<dbReference type="Pfam" id="PF03016">
    <property type="entry name" value="Exostosin_GT47"/>
    <property type="match status" value="1"/>
</dbReference>
<evidence type="ECO:0000313" key="7">
    <source>
        <dbReference type="EMBL" id="KAG0562452.1"/>
    </source>
</evidence>
<dbReference type="InterPro" id="IPR004263">
    <property type="entry name" value="Exostosin"/>
</dbReference>
<sequence>MLKRPKGGKIFADDEHLLRGRSSLCNYKECMRKGYVLTALAIFFICVLFICSFNFFQQPEDSTFVDGSQLSSFTYFPWLALDSQAATDDDRYVSDGEPLTVGSEFLEPFDDGRLVASEGVARGCDWNAELKVYMYDLPPEFHYGLIAGYEIEQGQNWPANGSAIPEYPGGLNMQHSPEYWLTSDLLTSNKADRNVACTAFRVDDWRDADLVFVPFFASLSYNRYGKASEERRLTEPLMKDENDELQLKLVEFLHNHPAWQASDGRDHVIVIHHPNSMSRVRDQLRNALYVVSDFGRYDNETANINKDVVAPYMHVIPTYSHDASAFDTRLTLLFFQGAIVRKDGGQIRHELYLLLKDEPGVHFTTGNTGLDGFASAAAGMRSSKFCLNMAGDTPSSNRLFDSIVSHCVPVIISDEIELPFEDDLDYSQFCIFVNSSDALRPGFVIDMLRNVTSNQWTELWENLVQVEHHFEYQHPTKPSDAVNMLWKAIARRLPSINFNIHRRSRYKATDASISPSSQLRKL</sequence>
<evidence type="ECO:0000256" key="2">
    <source>
        <dbReference type="ARBA" id="ARBA00010271"/>
    </source>
</evidence>
<evidence type="ECO:0000256" key="4">
    <source>
        <dbReference type="ARBA" id="ARBA00023034"/>
    </source>
</evidence>
<comment type="subcellular location">
    <subcellularLocation>
        <location evidence="1">Golgi apparatus membrane</location>
        <topology evidence="1">Single-pass type II membrane protein</topology>
    </subcellularLocation>
</comment>
<dbReference type="GO" id="GO:0016757">
    <property type="term" value="F:glycosyltransferase activity"/>
    <property type="evidence" value="ECO:0007669"/>
    <property type="project" value="InterPro"/>
</dbReference>
<dbReference type="PANTHER" id="PTHR11062:SF249">
    <property type="entry name" value="OS08G0438600 PROTEIN"/>
    <property type="match status" value="1"/>
</dbReference>
<dbReference type="GO" id="GO:0000139">
    <property type="term" value="C:Golgi membrane"/>
    <property type="evidence" value="ECO:0007669"/>
    <property type="project" value="UniProtKB-SubCell"/>
</dbReference>
<keyword evidence="5" id="KW-1133">Transmembrane helix</keyword>
<comment type="caution">
    <text evidence="7">The sequence shown here is derived from an EMBL/GenBank/DDBJ whole genome shotgun (WGS) entry which is preliminary data.</text>
</comment>
<dbReference type="AlphaFoldDB" id="A0A8T0GZW5"/>
<dbReference type="PANTHER" id="PTHR11062">
    <property type="entry name" value="EXOSTOSIN HEPARAN SULFATE GLYCOSYLTRANSFERASE -RELATED"/>
    <property type="match status" value="1"/>
</dbReference>